<dbReference type="InterPro" id="IPR020904">
    <property type="entry name" value="Sc_DH/Rdtase_CS"/>
</dbReference>
<dbReference type="InterPro" id="IPR002347">
    <property type="entry name" value="SDR_fam"/>
</dbReference>
<evidence type="ECO:0008006" key="6">
    <source>
        <dbReference type="Google" id="ProtNLM"/>
    </source>
</evidence>
<gene>
    <name evidence="4" type="ORF">PAC_14821</name>
</gene>
<evidence type="ECO:0000256" key="1">
    <source>
        <dbReference type="ARBA" id="ARBA00006484"/>
    </source>
</evidence>
<dbReference type="STRING" id="576137.A0A1L7XIR3"/>
<evidence type="ECO:0000313" key="5">
    <source>
        <dbReference type="Proteomes" id="UP000184330"/>
    </source>
</evidence>
<keyword evidence="2" id="KW-0521">NADP</keyword>
<dbReference type="PROSITE" id="PS00061">
    <property type="entry name" value="ADH_SHORT"/>
    <property type="match status" value="1"/>
</dbReference>
<evidence type="ECO:0000313" key="4">
    <source>
        <dbReference type="EMBL" id="CZR64921.1"/>
    </source>
</evidence>
<dbReference type="OrthoDB" id="1933717at2759"/>
<evidence type="ECO:0000256" key="3">
    <source>
        <dbReference type="ARBA" id="ARBA00023002"/>
    </source>
</evidence>
<dbReference type="Proteomes" id="UP000184330">
    <property type="component" value="Unassembled WGS sequence"/>
</dbReference>
<keyword evidence="3" id="KW-0560">Oxidoreductase</keyword>
<reference evidence="4 5" key="1">
    <citation type="submission" date="2016-03" db="EMBL/GenBank/DDBJ databases">
        <authorList>
            <person name="Ploux O."/>
        </authorList>
    </citation>
    <scope>NUCLEOTIDE SEQUENCE [LARGE SCALE GENOMIC DNA]</scope>
    <source>
        <strain evidence="4 5">UAMH 11012</strain>
    </source>
</reference>
<dbReference type="Pfam" id="PF00106">
    <property type="entry name" value="adh_short"/>
    <property type="match status" value="1"/>
</dbReference>
<dbReference type="AlphaFoldDB" id="A0A1L7XIR3"/>
<dbReference type="CDD" id="cd05233">
    <property type="entry name" value="SDR_c"/>
    <property type="match status" value="1"/>
</dbReference>
<keyword evidence="5" id="KW-1185">Reference proteome</keyword>
<name>A0A1L7XIR3_9HELO</name>
<dbReference type="PANTHER" id="PTHR42901:SF1">
    <property type="entry name" value="ALCOHOL DEHYDROGENASE"/>
    <property type="match status" value="1"/>
</dbReference>
<dbReference type="SUPFAM" id="SSF51735">
    <property type="entry name" value="NAD(P)-binding Rossmann-fold domains"/>
    <property type="match status" value="1"/>
</dbReference>
<accession>A0A1L7XIR3</accession>
<dbReference type="Gene3D" id="3.40.50.720">
    <property type="entry name" value="NAD(P)-binding Rossmann-like Domain"/>
    <property type="match status" value="1"/>
</dbReference>
<organism evidence="4 5">
    <name type="scientific">Phialocephala subalpina</name>
    <dbReference type="NCBI Taxonomy" id="576137"/>
    <lineage>
        <taxon>Eukaryota</taxon>
        <taxon>Fungi</taxon>
        <taxon>Dikarya</taxon>
        <taxon>Ascomycota</taxon>
        <taxon>Pezizomycotina</taxon>
        <taxon>Leotiomycetes</taxon>
        <taxon>Helotiales</taxon>
        <taxon>Mollisiaceae</taxon>
        <taxon>Phialocephala</taxon>
        <taxon>Phialocephala fortinii species complex</taxon>
    </lineage>
</organism>
<sequence>MSQPNFTHAFTRKVHKAPTPAISPDNPPLSAEGKTILITAGATGIGLSVATAFAAAHASNLILLSRRESVLLAATEELKSAYPATKVYTYPCDVTDQTRVQEVFKDVKSKIGDLDIVVSSHAPFQKPYPVVSTPTSVLVENFNSTVLGNVNLINTLLETFPPSAEKEKIFINISSVASHVQIPTMAAYASAKASILALLQHYHMEHAPSGLRIHSLHPGAHWTVATKEYGVPENMMQWDDRSLPGRFVLWLASDKGKFLGGRFVHANWDTEELEQRKGEFEKDPE</sequence>
<proteinExistence type="inferred from homology"/>
<dbReference type="InterPro" id="IPR036291">
    <property type="entry name" value="NAD(P)-bd_dom_sf"/>
</dbReference>
<dbReference type="PANTHER" id="PTHR42901">
    <property type="entry name" value="ALCOHOL DEHYDROGENASE"/>
    <property type="match status" value="1"/>
</dbReference>
<protein>
    <recommendedName>
        <fullName evidence="6">NAD(P)-binding protein</fullName>
    </recommendedName>
</protein>
<dbReference type="EMBL" id="FJOG01000028">
    <property type="protein sequence ID" value="CZR64921.1"/>
    <property type="molecule type" value="Genomic_DNA"/>
</dbReference>
<dbReference type="PRINTS" id="PR00081">
    <property type="entry name" value="GDHRDH"/>
</dbReference>
<dbReference type="GO" id="GO:0016491">
    <property type="term" value="F:oxidoreductase activity"/>
    <property type="evidence" value="ECO:0007669"/>
    <property type="project" value="UniProtKB-KW"/>
</dbReference>
<comment type="similarity">
    <text evidence="1">Belongs to the short-chain dehydrogenases/reductases (SDR) family.</text>
</comment>
<evidence type="ECO:0000256" key="2">
    <source>
        <dbReference type="ARBA" id="ARBA00022857"/>
    </source>
</evidence>